<evidence type="ECO:0000313" key="1">
    <source>
        <dbReference type="EMBL" id="KAL3657577.1"/>
    </source>
</evidence>
<sequence>MRQGFAANCETLHLHLLFKTEEAACLFEIDLTEGPLTLDSPLSDQVVTTSITQVKAVSSDLQRILYADYGLQETEPQNSSVSLTTSVRDLDLD</sequence>
<accession>A0ABD3EV57</accession>
<dbReference type="Proteomes" id="UP001632037">
    <property type="component" value="Unassembled WGS sequence"/>
</dbReference>
<reference evidence="1 2" key="1">
    <citation type="submission" date="2024-09" db="EMBL/GenBank/DDBJ databases">
        <title>Genome sequencing and assembly of Phytophthora oleae, isolate VK10A, causative agent of rot of olive drupes.</title>
        <authorList>
            <person name="Conti Taguali S."/>
            <person name="Riolo M."/>
            <person name="La Spada F."/>
            <person name="Cacciola S.O."/>
            <person name="Dionisio G."/>
        </authorList>
    </citation>
    <scope>NUCLEOTIDE SEQUENCE [LARGE SCALE GENOMIC DNA]</scope>
    <source>
        <strain evidence="1 2">VK10A</strain>
    </source>
</reference>
<evidence type="ECO:0000313" key="2">
    <source>
        <dbReference type="Proteomes" id="UP001632037"/>
    </source>
</evidence>
<keyword evidence="2" id="KW-1185">Reference proteome</keyword>
<gene>
    <name evidence="1" type="ORF">V7S43_017544</name>
</gene>
<dbReference type="AlphaFoldDB" id="A0ABD3EV57"/>
<proteinExistence type="predicted"/>
<protein>
    <submittedName>
        <fullName evidence="1">Uncharacterized protein</fullName>
    </submittedName>
</protein>
<comment type="caution">
    <text evidence="1">The sequence shown here is derived from an EMBL/GenBank/DDBJ whole genome shotgun (WGS) entry which is preliminary data.</text>
</comment>
<organism evidence="1 2">
    <name type="scientific">Phytophthora oleae</name>
    <dbReference type="NCBI Taxonomy" id="2107226"/>
    <lineage>
        <taxon>Eukaryota</taxon>
        <taxon>Sar</taxon>
        <taxon>Stramenopiles</taxon>
        <taxon>Oomycota</taxon>
        <taxon>Peronosporomycetes</taxon>
        <taxon>Peronosporales</taxon>
        <taxon>Peronosporaceae</taxon>
        <taxon>Phytophthora</taxon>
    </lineage>
</organism>
<dbReference type="EMBL" id="JBIMZQ010000063">
    <property type="protein sequence ID" value="KAL3657577.1"/>
    <property type="molecule type" value="Genomic_DNA"/>
</dbReference>
<name>A0ABD3EV57_9STRA</name>